<reference evidence="1" key="1">
    <citation type="submission" date="2022-11" db="UniProtKB">
        <authorList>
            <consortium name="EnsemblMetazoa"/>
        </authorList>
    </citation>
    <scope>IDENTIFICATION</scope>
</reference>
<dbReference type="EnsemblMetazoa" id="XM_038222905.1">
    <property type="protein sequence ID" value="XP_038078833.1"/>
    <property type="gene ID" value="LOC119746110"/>
</dbReference>
<dbReference type="OMA" id="VQYAGLQ"/>
<keyword evidence="2" id="KW-1185">Reference proteome</keyword>
<dbReference type="Proteomes" id="UP000887568">
    <property type="component" value="Unplaced"/>
</dbReference>
<proteinExistence type="predicted"/>
<accession>A0A914BRB5</accession>
<evidence type="ECO:0000313" key="2">
    <source>
        <dbReference type="Proteomes" id="UP000887568"/>
    </source>
</evidence>
<name>A0A914BRB5_PATMI</name>
<sequence length="195" mass="20096">MEGHKSFSIDALLSKDPPCTARVVKPRSPTAATAASTLTAVQYAGLQGQLQAALSERLAYFHAHVPATSQSVNNPARVFAAAATGSIIPKPGLLNLQPPGIHGPAVVTSKHGSSVGVPVPAIYAHPLYAGYLNGQHHAGVAHLSAFHAAASEHMLMKAAAHGAGLSAGIPMDFIRGNMMMPRIGDYPAMLGPEDS</sequence>
<organism evidence="1 2">
    <name type="scientific">Patiria miniata</name>
    <name type="common">Bat star</name>
    <name type="synonym">Asterina miniata</name>
    <dbReference type="NCBI Taxonomy" id="46514"/>
    <lineage>
        <taxon>Eukaryota</taxon>
        <taxon>Metazoa</taxon>
        <taxon>Echinodermata</taxon>
        <taxon>Eleutherozoa</taxon>
        <taxon>Asterozoa</taxon>
        <taxon>Asteroidea</taxon>
        <taxon>Valvatacea</taxon>
        <taxon>Valvatida</taxon>
        <taxon>Asterinidae</taxon>
        <taxon>Patiria</taxon>
    </lineage>
</organism>
<evidence type="ECO:0000313" key="1">
    <source>
        <dbReference type="EnsemblMetazoa" id="XP_038078833.1"/>
    </source>
</evidence>
<protein>
    <submittedName>
        <fullName evidence="1">Uncharacterized protein</fullName>
    </submittedName>
</protein>
<dbReference type="RefSeq" id="XP_038078833.1">
    <property type="nucleotide sequence ID" value="XM_038222905.1"/>
</dbReference>
<dbReference type="AlphaFoldDB" id="A0A914BRB5"/>
<dbReference type="GeneID" id="119746110"/>